<dbReference type="Pfam" id="PF00535">
    <property type="entry name" value="Glycos_transf_2"/>
    <property type="match status" value="1"/>
</dbReference>
<sequence>MENKQLVSVVMSTYNEPKEWVQLSIESILDQSYDNIEVIIVCDNPNNKEIIELLKKFEEDFRVRVLYNEKNIGLTNSLNKALKFVNGEFVARMDSDDISEKDRLLKQYNYLTENNLDLIGGGVICINENEEKISIINNLPKNSELVRKRIIKNSCVPHPTWFGKKSVFHDLNGYRAVNYAEDYDFLLRALAKGFKLGNIDEIVLKYRIRSSSISNSNGLKQFITSQMLINLYKKDKILEDINVINEFIGEELKKIDKSEEINYYEASREFTKGCIGIKKLDFNQGLKIIKGLTKSKYYRKKIWGYIRALL</sequence>
<dbReference type="EMBL" id="CP023671">
    <property type="protein sequence ID" value="AYE34879.1"/>
    <property type="molecule type" value="Genomic_DNA"/>
</dbReference>
<evidence type="ECO:0000313" key="5">
    <source>
        <dbReference type="EMBL" id="AYE34879.1"/>
    </source>
</evidence>
<dbReference type="AlphaFoldDB" id="A0A9N7JMH7"/>
<dbReference type="KEGG" id="csep:CP523_10930"/>
<dbReference type="PANTHER" id="PTHR43685">
    <property type="entry name" value="GLYCOSYLTRANSFERASE"/>
    <property type="match status" value="1"/>
</dbReference>
<dbReference type="EC" id="2.4.-.-" evidence="6"/>
<keyword evidence="8" id="KW-1185">Reference proteome</keyword>
<evidence type="ECO:0000313" key="6">
    <source>
        <dbReference type="EMBL" id="USS01473.1"/>
    </source>
</evidence>
<dbReference type="Proteomes" id="UP001055437">
    <property type="component" value="Chromosome"/>
</dbReference>
<dbReference type="SUPFAM" id="SSF53448">
    <property type="entry name" value="Nucleotide-diphospho-sugar transferases"/>
    <property type="match status" value="1"/>
</dbReference>
<gene>
    <name evidence="5" type="ORF">CP523_10930</name>
    <name evidence="6" type="ORF">NH397_03275</name>
</gene>
<keyword evidence="3 6" id="KW-0808">Transferase</keyword>
<dbReference type="EMBL" id="CP099799">
    <property type="protein sequence ID" value="USS01473.1"/>
    <property type="molecule type" value="Genomic_DNA"/>
</dbReference>
<dbReference type="Gene3D" id="3.90.550.10">
    <property type="entry name" value="Spore Coat Polysaccharide Biosynthesis Protein SpsA, Chain A"/>
    <property type="match status" value="1"/>
</dbReference>
<protein>
    <submittedName>
        <fullName evidence="6">Glycosyltransferase</fullName>
        <ecNumber evidence="6">2.4.-.-</ecNumber>
    </submittedName>
</protein>
<evidence type="ECO:0000259" key="4">
    <source>
        <dbReference type="Pfam" id="PF00535"/>
    </source>
</evidence>
<dbReference type="OrthoDB" id="9815829at2"/>
<evidence type="ECO:0000256" key="1">
    <source>
        <dbReference type="ARBA" id="ARBA00006739"/>
    </source>
</evidence>
<dbReference type="PANTHER" id="PTHR43685:SF5">
    <property type="entry name" value="GLYCOSYLTRANSFERASE EPSE-RELATED"/>
    <property type="match status" value="1"/>
</dbReference>
<reference evidence="6" key="2">
    <citation type="submission" date="2022-06" db="EMBL/GenBank/DDBJ databases">
        <authorList>
            <person name="Holder M.E."/>
            <person name="Ajami N.J."/>
            <person name="Petrosino J.F."/>
        </authorList>
    </citation>
    <scope>NUCLEOTIDE SEQUENCE</scope>
    <source>
        <strain evidence="6">RMA 8861</strain>
    </source>
</reference>
<dbReference type="Proteomes" id="UP000280586">
    <property type="component" value="Chromosome"/>
</dbReference>
<dbReference type="InterPro" id="IPR029044">
    <property type="entry name" value="Nucleotide-diphossugar_trans"/>
</dbReference>
<dbReference type="GeneID" id="303561197"/>
<dbReference type="RefSeq" id="WP_083089553.1">
    <property type="nucleotide sequence ID" value="NZ_CABMIZ010000029.1"/>
</dbReference>
<proteinExistence type="inferred from homology"/>
<evidence type="ECO:0000256" key="2">
    <source>
        <dbReference type="ARBA" id="ARBA00022676"/>
    </source>
</evidence>
<evidence type="ECO:0000313" key="7">
    <source>
        <dbReference type="Proteomes" id="UP000280586"/>
    </source>
</evidence>
<reference evidence="5 7" key="1">
    <citation type="submission" date="2017-09" db="EMBL/GenBank/DDBJ databases">
        <authorList>
            <person name="Thomas P."/>
            <person name="Seyboldt C."/>
        </authorList>
    </citation>
    <scope>NUCLEOTIDE SEQUENCE [LARGE SCALE GENOMIC DNA]</scope>
    <source>
        <strain evidence="5 7">DSM 7534</strain>
    </source>
</reference>
<accession>A0A9N7JMH7</accession>
<feature type="domain" description="Glycosyltransferase 2-like" evidence="4">
    <location>
        <begin position="8"/>
        <end position="170"/>
    </location>
</feature>
<keyword evidence="2 6" id="KW-0328">Glycosyltransferase</keyword>
<organism evidence="5 7">
    <name type="scientific">Clostridium septicum</name>
    <dbReference type="NCBI Taxonomy" id="1504"/>
    <lineage>
        <taxon>Bacteria</taxon>
        <taxon>Bacillati</taxon>
        <taxon>Bacillota</taxon>
        <taxon>Clostridia</taxon>
        <taxon>Eubacteriales</taxon>
        <taxon>Clostridiaceae</taxon>
        <taxon>Clostridium</taxon>
    </lineage>
</organism>
<comment type="similarity">
    <text evidence="1">Belongs to the glycosyltransferase 2 family.</text>
</comment>
<evidence type="ECO:0000256" key="3">
    <source>
        <dbReference type="ARBA" id="ARBA00022679"/>
    </source>
</evidence>
<evidence type="ECO:0000313" key="8">
    <source>
        <dbReference type="Proteomes" id="UP001055437"/>
    </source>
</evidence>
<dbReference type="InterPro" id="IPR001173">
    <property type="entry name" value="Glyco_trans_2-like"/>
</dbReference>
<dbReference type="InterPro" id="IPR050834">
    <property type="entry name" value="Glycosyltransf_2"/>
</dbReference>
<dbReference type="GO" id="GO:0016757">
    <property type="term" value="F:glycosyltransferase activity"/>
    <property type="evidence" value="ECO:0007669"/>
    <property type="project" value="UniProtKB-KW"/>
</dbReference>
<name>A0A9N7JMH7_CLOSE</name>